<dbReference type="Proteomes" id="UP001178508">
    <property type="component" value="Chromosome 24"/>
</dbReference>
<sequence>MSEAPPDKPLRGVRTRPRSLSEFPAARDSRAKETLTDVFFLSPDDDEEPLTRSTPAPRLLTRASCRRLPAQAVTREDAGIRCSDSPITTGSENVSHTNTHLDFGSHTHLLVKPLPGTAEGAGLVCTEQMYETGGKK</sequence>
<accession>A0AAV1HRL8</accession>
<dbReference type="EMBL" id="OY660887">
    <property type="protein sequence ID" value="CAJ1087706.1"/>
    <property type="molecule type" value="Genomic_DNA"/>
</dbReference>
<name>A0AAV1HRL8_XYRNO</name>
<evidence type="ECO:0000256" key="1">
    <source>
        <dbReference type="SAM" id="MobiDB-lite"/>
    </source>
</evidence>
<dbReference type="AlphaFoldDB" id="A0AAV1HRL8"/>
<protein>
    <submittedName>
        <fullName evidence="2">Uncharacterized protein</fullName>
    </submittedName>
</protein>
<evidence type="ECO:0000313" key="2">
    <source>
        <dbReference type="EMBL" id="CAJ1087706.1"/>
    </source>
</evidence>
<feature type="region of interest" description="Disordered" evidence="1">
    <location>
        <begin position="1"/>
        <end position="31"/>
    </location>
</feature>
<feature type="compositionally biased region" description="Basic and acidic residues" evidence="1">
    <location>
        <begin position="1"/>
        <end position="10"/>
    </location>
</feature>
<evidence type="ECO:0000313" key="3">
    <source>
        <dbReference type="Proteomes" id="UP001178508"/>
    </source>
</evidence>
<gene>
    <name evidence="2" type="ORF">XNOV1_A019343</name>
</gene>
<organism evidence="2 3">
    <name type="scientific">Xyrichtys novacula</name>
    <name type="common">Pearly razorfish</name>
    <name type="synonym">Hemipteronotus novacula</name>
    <dbReference type="NCBI Taxonomy" id="13765"/>
    <lineage>
        <taxon>Eukaryota</taxon>
        <taxon>Metazoa</taxon>
        <taxon>Chordata</taxon>
        <taxon>Craniata</taxon>
        <taxon>Vertebrata</taxon>
        <taxon>Euteleostomi</taxon>
        <taxon>Actinopterygii</taxon>
        <taxon>Neopterygii</taxon>
        <taxon>Teleostei</taxon>
        <taxon>Neoteleostei</taxon>
        <taxon>Acanthomorphata</taxon>
        <taxon>Eupercaria</taxon>
        <taxon>Labriformes</taxon>
        <taxon>Labridae</taxon>
        <taxon>Xyrichtys</taxon>
    </lineage>
</organism>
<keyword evidence="3" id="KW-1185">Reference proteome</keyword>
<proteinExistence type="predicted"/>
<reference evidence="2" key="1">
    <citation type="submission" date="2023-08" db="EMBL/GenBank/DDBJ databases">
        <authorList>
            <person name="Alioto T."/>
            <person name="Alioto T."/>
            <person name="Gomez Garrido J."/>
        </authorList>
    </citation>
    <scope>NUCLEOTIDE SEQUENCE</scope>
</reference>